<dbReference type="InterPro" id="IPR039537">
    <property type="entry name" value="Retrotran_Ty1/copia-like"/>
</dbReference>
<evidence type="ECO:0000259" key="7">
    <source>
        <dbReference type="PROSITE" id="PS50158"/>
    </source>
</evidence>
<evidence type="ECO:0000259" key="8">
    <source>
        <dbReference type="PROSITE" id="PS50994"/>
    </source>
</evidence>
<dbReference type="GO" id="GO:0008270">
    <property type="term" value="F:zinc ion binding"/>
    <property type="evidence" value="ECO:0007669"/>
    <property type="project" value="UniProtKB-KW"/>
</dbReference>
<feature type="region of interest" description="Disordered" evidence="6">
    <location>
        <begin position="181"/>
        <end position="226"/>
    </location>
</feature>
<gene>
    <name evidence="9" type="ORF">ILEXP_LOCUS5143</name>
</gene>
<keyword evidence="5" id="KW-0863">Zinc-finger</keyword>
<dbReference type="Pfam" id="PF22936">
    <property type="entry name" value="Pol_BBD"/>
    <property type="match status" value="1"/>
</dbReference>
<dbReference type="Pfam" id="PF00665">
    <property type="entry name" value="rve"/>
    <property type="match status" value="1"/>
</dbReference>
<dbReference type="CDD" id="cd09272">
    <property type="entry name" value="RNase_HI_RT_Ty1"/>
    <property type="match status" value="1"/>
</dbReference>
<dbReference type="Proteomes" id="UP001642360">
    <property type="component" value="Unassembled WGS sequence"/>
</dbReference>
<dbReference type="SUPFAM" id="SSF56672">
    <property type="entry name" value="DNA/RNA polymerases"/>
    <property type="match status" value="1"/>
</dbReference>
<dbReference type="InterPro" id="IPR001878">
    <property type="entry name" value="Znf_CCHC"/>
</dbReference>
<dbReference type="GO" id="GO:0004190">
    <property type="term" value="F:aspartic-type endopeptidase activity"/>
    <property type="evidence" value="ECO:0007669"/>
    <property type="project" value="UniProtKB-KW"/>
</dbReference>
<sequence length="1320" mass="150079">MDGNVGRMVSFNGTNWVTWKTKMEDLLFCKDLNGPIEGDSGKPEGMKDDEWKKLDRKAVGFIRQWIDDSVFHHVSTEKSAHGLWTKLESLYDRKTAVNKAFLFRKLVNSKYKEGTSIAEHLNEIKSIVNQLAAMKITFDDELQALLLLSSLPESWETLVVTVSNSAPDGVVTMSQVTSSLLNEETRRKSSGSSYSEALVMENRGRGRSKSRVPHNRDKSRGRSSSMSKKDVECYYCHKKGHMKRECRKLKFKEQNKEKNSEKKQIDTAVVTDDELMIIRDDASVNLIGQETDWVIDSGASFHVTSRADFFTSYSQGDFGNVRMGNEDVSKIVGMGDICLETNIGCKLLLRDVRHVPDIRLNLISAGKLDDEGYINNFSNGKWKLSKGSLVVAKGKKTCSLYTMQAKICKGVVNTLENDSSTDLWHRRLGHMSEKGLQVLSKKELLVGIKGTPLKTCVHCFHGKQNRISFRRNIASRKSHVLDLVHSDVCGPLKVRTLGGALYFVTFIDDHSRKVWAYTLKTKDQVLDVFKIFQAKVERETGRQLKCVRSDNGGEYIGPFDQYCTNHGIRHEKTVKKTPQQNGVAERMNRTILERVRCLLSHSKLPRSFWGEAMRTAVDLINLSPSVPLNGDVPEKVWTGKEVSYDHLRVFGCRAFVHIPKDERSKLDPKAKQCIFLGYGHEEFGYRLYDTVDKKVVRSRDVVFLEDQTIEDIDKLESAESSTDDLVDLDPLNPSAVHDIDEEVQTPHDDAAEDDVEPEIEGEQPPQEPLPQTPLRRSTREKQSSRKYSSNEYVMISDQGEPGTYQEVLKHENKTEWFKAMKEEMKSLHENHTYDLVKPPKGKKILKNKWVFRRKNDGNSSQPRFKARLVVKGFDQRKGVDFDEIFSPVVKMSSIRTVLGIAASMNLEVEQLDVKTAFLHGDLEEEIYMEQPEGFKDKGNDQLVCKLKKSLYGLKQAPRQWYRKFDAFMSENGYSRTTSDHCVFVKKYKDGNFIILLLYVDDMLIVGQDTSKISKLKSELSKSFAMKDLGPAKQILGMRIVRDRSHGLIWLSQENYIKKVLERFNMDKAKPVNCPLAGHFKLSSSQCPTSDEKRNEMQKIPYASAVGSLMYAMVCTRPDIAHAVGVVSRFLSNPGKEHWAAVKWIMRYLQGTSKMSLCFGKGEPILDGFTDSDMAGDVDSRKSTSGYLITFAGGAVAWQSRLQKCVALSTTEAEFIAITEACKELLWLKEFLQELGLKQERYVLHCDSQSAIHLSKNSSFHSRSKHIDVRYHWIRDVLNDKLLQLEKIHTDDNTSDMLTKALTKDKHEKCRLLAGMVESST</sequence>
<dbReference type="InterPro" id="IPR054722">
    <property type="entry name" value="PolX-like_BBD"/>
</dbReference>
<keyword evidence="10" id="KW-1185">Reference proteome</keyword>
<feature type="region of interest" description="Disordered" evidence="6">
    <location>
        <begin position="738"/>
        <end position="791"/>
    </location>
</feature>
<name>A0ABC8QZ81_9AQUA</name>
<dbReference type="InterPro" id="IPR013103">
    <property type="entry name" value="RVT_2"/>
</dbReference>
<evidence type="ECO:0000256" key="5">
    <source>
        <dbReference type="PROSITE-ProRule" id="PRU00047"/>
    </source>
</evidence>
<accession>A0ABC8QZ81</accession>
<dbReference type="PANTHER" id="PTHR42648">
    <property type="entry name" value="TRANSPOSASE, PUTATIVE-RELATED"/>
    <property type="match status" value="1"/>
</dbReference>
<dbReference type="Pfam" id="PF07727">
    <property type="entry name" value="RVT_2"/>
    <property type="match status" value="1"/>
</dbReference>
<dbReference type="InterPro" id="IPR001584">
    <property type="entry name" value="Integrase_cat-core"/>
</dbReference>
<keyword evidence="3" id="KW-0064">Aspartyl protease</keyword>
<feature type="domain" description="CCHC-type" evidence="7">
    <location>
        <begin position="233"/>
        <end position="248"/>
    </location>
</feature>
<dbReference type="PROSITE" id="PS50994">
    <property type="entry name" value="INTEGRASE"/>
    <property type="match status" value="1"/>
</dbReference>
<dbReference type="EMBL" id="CAUOFW020000859">
    <property type="protein sequence ID" value="CAK9138059.1"/>
    <property type="molecule type" value="Genomic_DNA"/>
</dbReference>
<dbReference type="SUPFAM" id="SSF57756">
    <property type="entry name" value="Retrovirus zinc finger-like domains"/>
    <property type="match status" value="1"/>
</dbReference>
<dbReference type="SUPFAM" id="SSF53098">
    <property type="entry name" value="Ribonuclease H-like"/>
    <property type="match status" value="1"/>
</dbReference>
<evidence type="ECO:0000256" key="3">
    <source>
        <dbReference type="ARBA" id="ARBA00022750"/>
    </source>
</evidence>
<keyword evidence="2" id="KW-0479">Metal-binding</keyword>
<dbReference type="GO" id="GO:0006508">
    <property type="term" value="P:proteolysis"/>
    <property type="evidence" value="ECO:0007669"/>
    <property type="project" value="UniProtKB-KW"/>
</dbReference>
<evidence type="ECO:0000256" key="6">
    <source>
        <dbReference type="SAM" id="MobiDB-lite"/>
    </source>
</evidence>
<protein>
    <recommendedName>
        <fullName evidence="11">Retrovirus-related Pol polyprotein from transposon TNT 1-94</fullName>
    </recommendedName>
</protein>
<dbReference type="Pfam" id="PF25597">
    <property type="entry name" value="SH3_retrovirus"/>
    <property type="match status" value="1"/>
</dbReference>
<evidence type="ECO:0000313" key="10">
    <source>
        <dbReference type="Proteomes" id="UP001642360"/>
    </source>
</evidence>
<dbReference type="Gene3D" id="3.30.420.10">
    <property type="entry name" value="Ribonuclease H-like superfamily/Ribonuclease H"/>
    <property type="match status" value="1"/>
</dbReference>
<evidence type="ECO:0000256" key="2">
    <source>
        <dbReference type="ARBA" id="ARBA00022723"/>
    </source>
</evidence>
<evidence type="ECO:0000256" key="1">
    <source>
        <dbReference type="ARBA" id="ARBA00022670"/>
    </source>
</evidence>
<dbReference type="InterPro" id="IPR057670">
    <property type="entry name" value="SH3_retrovirus"/>
</dbReference>
<dbReference type="InterPro" id="IPR012337">
    <property type="entry name" value="RNaseH-like_sf"/>
</dbReference>
<dbReference type="InterPro" id="IPR025724">
    <property type="entry name" value="GAG-pre-integrase_dom"/>
</dbReference>
<dbReference type="PROSITE" id="PS50158">
    <property type="entry name" value="ZF_CCHC"/>
    <property type="match status" value="1"/>
</dbReference>
<dbReference type="InterPro" id="IPR036397">
    <property type="entry name" value="RNaseH_sf"/>
</dbReference>
<keyword evidence="1" id="KW-0645">Protease</keyword>
<keyword evidence="5" id="KW-0862">Zinc</keyword>
<dbReference type="Gene3D" id="4.10.60.10">
    <property type="entry name" value="Zinc finger, CCHC-type"/>
    <property type="match status" value="1"/>
</dbReference>
<evidence type="ECO:0000313" key="9">
    <source>
        <dbReference type="EMBL" id="CAK9138059.1"/>
    </source>
</evidence>
<feature type="compositionally biased region" description="Acidic residues" evidence="6">
    <location>
        <begin position="750"/>
        <end position="761"/>
    </location>
</feature>
<dbReference type="Pfam" id="PF13976">
    <property type="entry name" value="gag_pre-integrs"/>
    <property type="match status" value="1"/>
</dbReference>
<dbReference type="Pfam" id="PF14223">
    <property type="entry name" value="Retrotran_gag_2"/>
    <property type="match status" value="1"/>
</dbReference>
<feature type="domain" description="Integrase catalytic" evidence="8">
    <location>
        <begin position="473"/>
        <end position="641"/>
    </location>
</feature>
<evidence type="ECO:0000256" key="4">
    <source>
        <dbReference type="ARBA" id="ARBA00022801"/>
    </source>
</evidence>
<reference evidence="9 10" key="1">
    <citation type="submission" date="2024-02" db="EMBL/GenBank/DDBJ databases">
        <authorList>
            <person name="Vignale AGUSTIN F."/>
            <person name="Sosa J E."/>
            <person name="Modenutti C."/>
        </authorList>
    </citation>
    <scope>NUCLEOTIDE SEQUENCE [LARGE SCALE GENOMIC DNA]</scope>
</reference>
<dbReference type="PANTHER" id="PTHR42648:SF28">
    <property type="entry name" value="TRANSPOSON-ENCODED PROTEIN WITH RIBONUCLEASE H-LIKE AND RETROVIRUS ZINC FINGER-LIKE DOMAINS"/>
    <property type="match status" value="1"/>
</dbReference>
<comment type="caution">
    <text evidence="9">The sequence shown here is derived from an EMBL/GenBank/DDBJ whole genome shotgun (WGS) entry which is preliminary data.</text>
</comment>
<proteinExistence type="predicted"/>
<organism evidence="9 10">
    <name type="scientific">Ilex paraguariensis</name>
    <name type="common">yerba mate</name>
    <dbReference type="NCBI Taxonomy" id="185542"/>
    <lineage>
        <taxon>Eukaryota</taxon>
        <taxon>Viridiplantae</taxon>
        <taxon>Streptophyta</taxon>
        <taxon>Embryophyta</taxon>
        <taxon>Tracheophyta</taxon>
        <taxon>Spermatophyta</taxon>
        <taxon>Magnoliopsida</taxon>
        <taxon>eudicotyledons</taxon>
        <taxon>Gunneridae</taxon>
        <taxon>Pentapetalae</taxon>
        <taxon>asterids</taxon>
        <taxon>campanulids</taxon>
        <taxon>Aquifoliales</taxon>
        <taxon>Aquifoliaceae</taxon>
        <taxon>Ilex</taxon>
    </lineage>
</organism>
<keyword evidence="4" id="KW-0378">Hydrolase</keyword>
<dbReference type="InterPro" id="IPR043502">
    <property type="entry name" value="DNA/RNA_pol_sf"/>
</dbReference>
<dbReference type="InterPro" id="IPR036875">
    <property type="entry name" value="Znf_CCHC_sf"/>
</dbReference>
<dbReference type="SMART" id="SM00343">
    <property type="entry name" value="ZnF_C2HC"/>
    <property type="match status" value="1"/>
</dbReference>
<evidence type="ECO:0008006" key="11">
    <source>
        <dbReference type="Google" id="ProtNLM"/>
    </source>
</evidence>